<dbReference type="CDD" id="cd04301">
    <property type="entry name" value="NAT_SF"/>
    <property type="match status" value="1"/>
</dbReference>
<keyword evidence="2" id="KW-0012">Acyltransferase</keyword>
<evidence type="ECO:0000259" key="3">
    <source>
        <dbReference type="PROSITE" id="PS51186"/>
    </source>
</evidence>
<name>A3HWB3_9BACT</name>
<dbReference type="GO" id="GO:0016747">
    <property type="term" value="F:acyltransferase activity, transferring groups other than amino-acyl groups"/>
    <property type="evidence" value="ECO:0007669"/>
    <property type="project" value="InterPro"/>
</dbReference>
<evidence type="ECO:0000256" key="2">
    <source>
        <dbReference type="ARBA" id="ARBA00023315"/>
    </source>
</evidence>
<organism evidence="4 5">
    <name type="scientific">Algoriphagus machipongonensis</name>
    <dbReference type="NCBI Taxonomy" id="388413"/>
    <lineage>
        <taxon>Bacteria</taxon>
        <taxon>Pseudomonadati</taxon>
        <taxon>Bacteroidota</taxon>
        <taxon>Cytophagia</taxon>
        <taxon>Cytophagales</taxon>
        <taxon>Cyclobacteriaceae</taxon>
        <taxon>Algoriphagus</taxon>
    </lineage>
</organism>
<evidence type="ECO:0000256" key="1">
    <source>
        <dbReference type="ARBA" id="ARBA00022679"/>
    </source>
</evidence>
<dbReference type="Pfam" id="PF00583">
    <property type="entry name" value="Acetyltransf_1"/>
    <property type="match status" value="1"/>
</dbReference>
<keyword evidence="1" id="KW-0808">Transferase</keyword>
<dbReference type="Gene3D" id="3.40.630.30">
    <property type="match status" value="1"/>
</dbReference>
<protein>
    <submittedName>
        <fullName evidence="4">GNAT family acetyltransferase</fullName>
    </submittedName>
</protein>
<keyword evidence="5" id="KW-1185">Reference proteome</keyword>
<dbReference type="STRING" id="388413.ALPR1_17658"/>
<dbReference type="PANTHER" id="PTHR43877">
    <property type="entry name" value="AMINOALKYLPHOSPHONATE N-ACETYLTRANSFERASE-RELATED-RELATED"/>
    <property type="match status" value="1"/>
</dbReference>
<comment type="caution">
    <text evidence="4">The sequence shown here is derived from an EMBL/GenBank/DDBJ whole genome shotgun (WGS) entry which is preliminary data.</text>
</comment>
<sequence length="149" mass="16900">MIKTLRTDSTNSDFQKLVEKLDAYLAEIDGEETAFYSQYNKIDSLKSAVVIFENEKAVACGAFKKLNENSVEIKRMYTEKSARGKGFARKVLSELEVWAKEVGFESCVLETGKRQPDAVALYHKCGYQVIPNYGQYKGVENSLCFEKKI</sequence>
<dbReference type="PROSITE" id="PS51186">
    <property type="entry name" value="GNAT"/>
    <property type="match status" value="1"/>
</dbReference>
<dbReference type="HOGENOM" id="CLU_013985_11_8_10"/>
<dbReference type="EMBL" id="CM001023">
    <property type="protein sequence ID" value="EAZ80886.2"/>
    <property type="molecule type" value="Genomic_DNA"/>
</dbReference>
<dbReference type="RefSeq" id="WP_008202485.1">
    <property type="nucleotide sequence ID" value="NZ_CM001023.1"/>
</dbReference>
<dbReference type="Proteomes" id="UP000003919">
    <property type="component" value="Chromosome"/>
</dbReference>
<dbReference type="InterPro" id="IPR000182">
    <property type="entry name" value="GNAT_dom"/>
</dbReference>
<dbReference type="EMBL" id="AAXU02000001">
    <property type="protein sequence ID" value="EAZ80886.2"/>
    <property type="molecule type" value="Genomic_DNA"/>
</dbReference>
<dbReference type="InterPro" id="IPR016181">
    <property type="entry name" value="Acyl_CoA_acyltransferase"/>
</dbReference>
<dbReference type="PANTHER" id="PTHR43877:SF2">
    <property type="entry name" value="AMINOALKYLPHOSPHONATE N-ACETYLTRANSFERASE-RELATED"/>
    <property type="match status" value="1"/>
</dbReference>
<dbReference type="AlphaFoldDB" id="A3HWB3"/>
<accession>A3HWB3</accession>
<dbReference type="InterPro" id="IPR050832">
    <property type="entry name" value="Bact_Acetyltransf"/>
</dbReference>
<gene>
    <name evidence="4" type="ORF">ALPR1_17658</name>
</gene>
<proteinExistence type="predicted"/>
<dbReference type="eggNOG" id="COG0456">
    <property type="taxonomic scope" value="Bacteria"/>
</dbReference>
<evidence type="ECO:0000313" key="5">
    <source>
        <dbReference type="Proteomes" id="UP000003919"/>
    </source>
</evidence>
<dbReference type="SUPFAM" id="SSF55729">
    <property type="entry name" value="Acyl-CoA N-acyltransferases (Nat)"/>
    <property type="match status" value="1"/>
</dbReference>
<reference evidence="4 5" key="1">
    <citation type="journal article" date="2011" name="J. Bacteriol.">
        <title>Complete genome sequence of Algoriphagus sp. PR1, bacterial prey of a colony-forming choanoflagellate.</title>
        <authorList>
            <person name="Alegado R.A."/>
            <person name="Ferriera S."/>
            <person name="Nusbaum C."/>
            <person name="Young S.K."/>
            <person name="Zeng Q."/>
            <person name="Imamovic A."/>
            <person name="Fairclough S.R."/>
            <person name="King N."/>
        </authorList>
    </citation>
    <scope>NUCLEOTIDE SEQUENCE [LARGE SCALE GENOMIC DNA]</scope>
    <source>
        <strain evidence="4 5">PR1</strain>
    </source>
</reference>
<evidence type="ECO:0000313" key="4">
    <source>
        <dbReference type="EMBL" id="EAZ80886.2"/>
    </source>
</evidence>
<feature type="domain" description="N-acetyltransferase" evidence="3">
    <location>
        <begin position="1"/>
        <end position="149"/>
    </location>
</feature>
<dbReference type="OrthoDB" id="9803233at2"/>